<dbReference type="InterPro" id="IPR036005">
    <property type="entry name" value="Creatinase/aminopeptidase-like"/>
</dbReference>
<dbReference type="Gene3D" id="3.40.350.10">
    <property type="entry name" value="Creatinase/prolidase N-terminal domain"/>
    <property type="match status" value="1"/>
</dbReference>
<dbReference type="CDD" id="cd01087">
    <property type="entry name" value="Prolidase"/>
    <property type="match status" value="1"/>
</dbReference>
<dbReference type="RefSeq" id="WP_311362060.1">
    <property type="nucleotide sequence ID" value="NZ_JAVRIE010000004.1"/>
</dbReference>
<dbReference type="GO" id="GO:0006508">
    <property type="term" value="P:proteolysis"/>
    <property type="evidence" value="ECO:0007669"/>
    <property type="project" value="UniProtKB-KW"/>
</dbReference>
<dbReference type="Gene3D" id="3.90.230.10">
    <property type="entry name" value="Creatinase/methionine aminopeptidase superfamily"/>
    <property type="match status" value="1"/>
</dbReference>
<evidence type="ECO:0000256" key="6">
    <source>
        <dbReference type="ARBA" id="ARBA00022723"/>
    </source>
</evidence>
<evidence type="ECO:0000313" key="16">
    <source>
        <dbReference type="Proteomes" id="UP001249020"/>
    </source>
</evidence>
<keyword evidence="15" id="KW-0031">Aminopeptidase</keyword>
<dbReference type="InterPro" id="IPR052433">
    <property type="entry name" value="X-Pro_dipept-like"/>
</dbReference>
<dbReference type="PANTHER" id="PTHR43226">
    <property type="entry name" value="XAA-PRO AMINOPEPTIDASE 3"/>
    <property type="match status" value="1"/>
</dbReference>
<evidence type="ECO:0000256" key="1">
    <source>
        <dbReference type="ARBA" id="ARBA00001424"/>
    </source>
</evidence>
<dbReference type="InterPro" id="IPR001131">
    <property type="entry name" value="Peptidase_M24B_aminopep-P_CS"/>
</dbReference>
<accession>A0AAW8R5F6</accession>
<dbReference type="SUPFAM" id="SSF55920">
    <property type="entry name" value="Creatinase/aminopeptidase"/>
    <property type="match status" value="1"/>
</dbReference>
<evidence type="ECO:0000256" key="5">
    <source>
        <dbReference type="ARBA" id="ARBA00022670"/>
    </source>
</evidence>
<dbReference type="InterPro" id="IPR000994">
    <property type="entry name" value="Pept_M24"/>
</dbReference>
<dbReference type="SUPFAM" id="SSF53092">
    <property type="entry name" value="Creatinase/prolidase N-terminal domain"/>
    <property type="match status" value="1"/>
</dbReference>
<evidence type="ECO:0000313" key="15">
    <source>
        <dbReference type="EMBL" id="MDT0583298.1"/>
    </source>
</evidence>
<dbReference type="EMBL" id="JAVRIE010000004">
    <property type="protein sequence ID" value="MDT0583298.1"/>
    <property type="molecule type" value="Genomic_DNA"/>
</dbReference>
<proteinExistence type="inferred from homology"/>
<dbReference type="EC" id="3.4.11.9" evidence="4"/>
<dbReference type="SMART" id="SM01011">
    <property type="entry name" value="AMP_N"/>
    <property type="match status" value="1"/>
</dbReference>
<gene>
    <name evidence="15" type="primary">pepP</name>
    <name evidence="15" type="ORF">RM544_12170</name>
</gene>
<dbReference type="InterPro" id="IPR007865">
    <property type="entry name" value="Aminopep_P_N"/>
</dbReference>
<comment type="similarity">
    <text evidence="3 13">Belongs to the peptidase M24B family.</text>
</comment>
<evidence type="ECO:0000256" key="7">
    <source>
        <dbReference type="ARBA" id="ARBA00022801"/>
    </source>
</evidence>
<comment type="caution">
    <text evidence="15">The sequence shown here is derived from an EMBL/GenBank/DDBJ whole genome shotgun (WGS) entry which is preliminary data.</text>
</comment>
<evidence type="ECO:0000256" key="3">
    <source>
        <dbReference type="ARBA" id="ARBA00008766"/>
    </source>
</evidence>
<keyword evidence="9" id="KW-0464">Manganese</keyword>
<keyword evidence="16" id="KW-1185">Reference proteome</keyword>
<dbReference type="InterPro" id="IPR029149">
    <property type="entry name" value="Creatin/AminoP/Spt16_N"/>
</dbReference>
<comment type="catalytic activity">
    <reaction evidence="1">
        <text>Release of any N-terminal amino acid, including proline, that is linked to proline, even from a dipeptide or tripeptide.</text>
        <dbReference type="EC" id="3.4.11.9"/>
    </reaction>
</comment>
<evidence type="ECO:0000256" key="10">
    <source>
        <dbReference type="ARBA" id="ARBA00069363"/>
    </source>
</evidence>
<evidence type="ECO:0000256" key="11">
    <source>
        <dbReference type="ARBA" id="ARBA00075356"/>
    </source>
</evidence>
<dbReference type="PROSITE" id="PS00491">
    <property type="entry name" value="PROLINE_PEPTIDASE"/>
    <property type="match status" value="1"/>
</dbReference>
<sequence>MAISAAEFSERRRALLSQCEPNSLCIVAANSLVTRSNDTEYPFRQNSDFWYLTGFNEPEAYLLLSNKGTSDKQAETSYMFVQPTDAFAEVWHGRRLGVEAAKKALQVSHAFDVEEIDEYLADIIDGHQHLYYSFDDRPAVESTISLALAECRNAPKQTKLAPNHVHDIQPLIHGMRLIKSDAEITVMQEAASISCLAHRRAMQFSAPGKFEYHLEAELLHEFAMNGARYPAYGTIVGSGDNACILHYTENCSELHDGDLVLIDAGCELHGYAADITRTFPVNGKFNDTQKTLYQLVLDSQKAALDVLIPGKTISEAMQACVRVIVEGLLELGILSGTLESNIENETWRVFFMHGLGHWLGLDVHDVGIYKINGEDRPLEAGMVMTVEPGLYIPESADVEQKFKGIGIRIEDNIVLTETGHRNLTENAPKEIDDIEALMAK</sequence>
<dbReference type="PANTHER" id="PTHR43226:SF4">
    <property type="entry name" value="XAA-PRO AMINOPEPTIDASE 3"/>
    <property type="match status" value="1"/>
</dbReference>
<reference evidence="15 16" key="1">
    <citation type="submission" date="2023-09" db="EMBL/GenBank/DDBJ databases">
        <authorList>
            <person name="Rey-Velasco X."/>
        </authorList>
    </citation>
    <scope>NUCLEOTIDE SEQUENCE [LARGE SCALE GENOMIC DNA]</scope>
    <source>
        <strain evidence="15 16">W409</strain>
    </source>
</reference>
<organism evidence="15 16">
    <name type="scientific">Brumicola blandensis</name>
    <dbReference type="NCBI Taxonomy" id="3075611"/>
    <lineage>
        <taxon>Bacteria</taxon>
        <taxon>Pseudomonadati</taxon>
        <taxon>Pseudomonadota</taxon>
        <taxon>Gammaproteobacteria</taxon>
        <taxon>Alteromonadales</taxon>
        <taxon>Alteromonadaceae</taxon>
        <taxon>Brumicola</taxon>
    </lineage>
</organism>
<evidence type="ECO:0000256" key="13">
    <source>
        <dbReference type="RuleBase" id="RU000590"/>
    </source>
</evidence>
<dbReference type="GO" id="GO:0030145">
    <property type="term" value="F:manganese ion binding"/>
    <property type="evidence" value="ECO:0007669"/>
    <property type="project" value="InterPro"/>
</dbReference>
<keyword evidence="5" id="KW-0645">Protease</keyword>
<dbReference type="FunFam" id="3.90.230.10:FF:000002">
    <property type="entry name" value="Xaa-Pro aminopeptidase 3"/>
    <property type="match status" value="1"/>
</dbReference>
<evidence type="ECO:0000256" key="4">
    <source>
        <dbReference type="ARBA" id="ARBA00012574"/>
    </source>
</evidence>
<evidence type="ECO:0000259" key="14">
    <source>
        <dbReference type="SMART" id="SM01011"/>
    </source>
</evidence>
<feature type="domain" description="Aminopeptidase P N-terminal" evidence="14">
    <location>
        <begin position="3"/>
        <end position="141"/>
    </location>
</feature>
<dbReference type="Pfam" id="PF05195">
    <property type="entry name" value="AMP_N"/>
    <property type="match status" value="1"/>
</dbReference>
<dbReference type="GO" id="GO:0005829">
    <property type="term" value="C:cytosol"/>
    <property type="evidence" value="ECO:0007669"/>
    <property type="project" value="TreeGrafter"/>
</dbReference>
<keyword evidence="6 13" id="KW-0479">Metal-binding</keyword>
<dbReference type="GO" id="GO:0070006">
    <property type="term" value="F:metalloaminopeptidase activity"/>
    <property type="evidence" value="ECO:0007669"/>
    <property type="project" value="InterPro"/>
</dbReference>
<keyword evidence="8" id="KW-0482">Metalloprotease</keyword>
<evidence type="ECO:0000256" key="2">
    <source>
        <dbReference type="ARBA" id="ARBA00001936"/>
    </source>
</evidence>
<evidence type="ECO:0000256" key="12">
    <source>
        <dbReference type="ARBA" id="ARBA00081411"/>
    </source>
</evidence>
<evidence type="ECO:0000256" key="8">
    <source>
        <dbReference type="ARBA" id="ARBA00023049"/>
    </source>
</evidence>
<dbReference type="AlphaFoldDB" id="A0AAW8R5F6"/>
<dbReference type="NCBIfam" id="NF008131">
    <property type="entry name" value="PRK10879.1"/>
    <property type="match status" value="1"/>
</dbReference>
<name>A0AAW8R5F6_9ALTE</name>
<dbReference type="Pfam" id="PF00557">
    <property type="entry name" value="Peptidase_M24"/>
    <property type="match status" value="1"/>
</dbReference>
<evidence type="ECO:0000256" key="9">
    <source>
        <dbReference type="ARBA" id="ARBA00023211"/>
    </source>
</evidence>
<protein>
    <recommendedName>
        <fullName evidence="10">Xaa-Pro aminopeptidase</fullName>
        <ecNumber evidence="4">3.4.11.9</ecNumber>
    </recommendedName>
    <alternativeName>
        <fullName evidence="11">Aminopeptidase P II</fullName>
    </alternativeName>
    <alternativeName>
        <fullName evidence="12">X-Pro aminopeptidase</fullName>
    </alternativeName>
</protein>
<dbReference type="Proteomes" id="UP001249020">
    <property type="component" value="Unassembled WGS sequence"/>
</dbReference>
<comment type="cofactor">
    <cofactor evidence="2">
        <name>Mn(2+)</name>
        <dbReference type="ChEBI" id="CHEBI:29035"/>
    </cofactor>
</comment>
<keyword evidence="7 15" id="KW-0378">Hydrolase</keyword>